<dbReference type="InterPro" id="IPR017896">
    <property type="entry name" value="4Fe4S_Fe-S-bd"/>
</dbReference>
<keyword evidence="7" id="KW-0411">Iron-sulfur</keyword>
<protein>
    <submittedName>
        <fullName evidence="9">Ferredoxin-type protein NapG</fullName>
    </submittedName>
</protein>
<dbReference type="RefSeq" id="WP_047535020.1">
    <property type="nucleotide sequence ID" value="NZ_BLRF01000020.1"/>
</dbReference>
<dbReference type="Pfam" id="PF12838">
    <property type="entry name" value="Fer4_7"/>
    <property type="match status" value="2"/>
</dbReference>
<name>A0A1E3UT26_9GAMM</name>
<dbReference type="EMBL" id="SUNE01000016">
    <property type="protein sequence ID" value="MDG5901641.1"/>
    <property type="molecule type" value="Genomic_DNA"/>
</dbReference>
<dbReference type="Proteomes" id="UP001159075">
    <property type="component" value="Unassembled WGS sequence"/>
</dbReference>
<evidence type="ECO:0000256" key="6">
    <source>
        <dbReference type="ARBA" id="ARBA00023004"/>
    </source>
</evidence>
<keyword evidence="5" id="KW-0249">Electron transport</keyword>
<dbReference type="PROSITE" id="PS51318">
    <property type="entry name" value="TAT"/>
    <property type="match status" value="1"/>
</dbReference>
<dbReference type="Proteomes" id="UP001152518">
    <property type="component" value="Unassembled WGS sequence"/>
</dbReference>
<dbReference type="InterPro" id="IPR004494">
    <property type="entry name" value="MauM_NapG"/>
</dbReference>
<feature type="domain" description="4Fe-4S ferredoxin-type" evidence="8">
    <location>
        <begin position="183"/>
        <end position="214"/>
    </location>
</feature>
<feature type="domain" description="4Fe-4S ferredoxin-type" evidence="8">
    <location>
        <begin position="136"/>
        <end position="172"/>
    </location>
</feature>
<dbReference type="SUPFAM" id="SSF54862">
    <property type="entry name" value="4Fe-4S ferredoxins"/>
    <property type="match status" value="1"/>
</dbReference>
<keyword evidence="4" id="KW-0677">Repeat</keyword>
<dbReference type="InterPro" id="IPR050294">
    <property type="entry name" value="RnfB_subfamily"/>
</dbReference>
<keyword evidence="2" id="KW-0004">4Fe-4S</keyword>
<feature type="domain" description="4Fe-4S ferredoxin-type" evidence="8">
    <location>
        <begin position="57"/>
        <end position="87"/>
    </location>
</feature>
<organism evidence="9">
    <name type="scientific">Shewanella xiamenensis</name>
    <dbReference type="NCBI Taxonomy" id="332186"/>
    <lineage>
        <taxon>Bacteria</taxon>
        <taxon>Pseudomonadati</taxon>
        <taxon>Pseudomonadota</taxon>
        <taxon>Gammaproteobacteria</taxon>
        <taxon>Alteromonadales</taxon>
        <taxon>Shewanellaceae</taxon>
        <taxon>Shewanella</taxon>
    </lineage>
</organism>
<dbReference type="PROSITE" id="PS51379">
    <property type="entry name" value="4FE4S_FER_2"/>
    <property type="match status" value="4"/>
</dbReference>
<reference evidence="9" key="2">
    <citation type="submission" date="2019-04" db="EMBL/GenBank/DDBJ databases">
        <authorList>
            <person name="Zou H."/>
        </authorList>
    </citation>
    <scope>NUCLEOTIDE SEQUENCE</scope>
    <source>
        <strain evidence="9">2015oxa</strain>
    </source>
</reference>
<keyword evidence="1" id="KW-0813">Transport</keyword>
<dbReference type="OrthoDB" id="9808559at2"/>
<reference evidence="10 11" key="3">
    <citation type="submission" date="2022-09" db="EMBL/GenBank/DDBJ databases">
        <title>The outer-membrane cytochrome OmcA is essential for infection of Shewanella oneidensis by a zebrafish-associated bacteriophage.</title>
        <authorList>
            <person name="Grenfell A.W."/>
            <person name="Intile P."/>
            <person name="Mcfarlane J."/>
            <person name="Leung D."/>
            <person name="Abdalla K."/>
            <person name="Wold M."/>
            <person name="Kees E."/>
            <person name="Gralnick J."/>
        </authorList>
    </citation>
    <scope>NUCLEOTIDE SEQUENCE [LARGE SCALE GENOMIC DNA]</scope>
    <source>
        <strain evidence="10 11">NF-5</strain>
    </source>
</reference>
<dbReference type="NCBIfam" id="NF007012">
    <property type="entry name" value="PRK09476.1"/>
    <property type="match status" value="1"/>
</dbReference>
<evidence type="ECO:0000313" key="9">
    <source>
        <dbReference type="EMBL" id="MDG5901641.1"/>
    </source>
</evidence>
<dbReference type="CDD" id="cd16373">
    <property type="entry name" value="DMSOR_beta_like"/>
    <property type="match status" value="1"/>
</dbReference>
<evidence type="ECO:0000256" key="2">
    <source>
        <dbReference type="ARBA" id="ARBA00022485"/>
    </source>
</evidence>
<evidence type="ECO:0000259" key="8">
    <source>
        <dbReference type="PROSITE" id="PS51379"/>
    </source>
</evidence>
<dbReference type="PROSITE" id="PS00198">
    <property type="entry name" value="4FE4S_FER_1"/>
    <property type="match status" value="1"/>
</dbReference>
<dbReference type="GO" id="GO:0051539">
    <property type="term" value="F:4 iron, 4 sulfur cluster binding"/>
    <property type="evidence" value="ECO:0007669"/>
    <property type="project" value="UniProtKB-KW"/>
</dbReference>
<evidence type="ECO:0000256" key="1">
    <source>
        <dbReference type="ARBA" id="ARBA00022448"/>
    </source>
</evidence>
<accession>A0A1E3UT26</accession>
<evidence type="ECO:0000313" key="10">
    <source>
        <dbReference type="EMBL" id="MDI5831664.1"/>
    </source>
</evidence>
<dbReference type="Gene3D" id="3.30.70.20">
    <property type="match status" value="2"/>
</dbReference>
<sequence length="244" mass="26316">MSQQVKSPFTVKQVNRRQFLATTAKAGCVMGLVGLGLTATAKSQGQLASQACRPPGALEESDFLSACVRCGLCVEACPYDTLTLARWFDGAATGTPFFTARRIPCEMCEDIPCIKACPSGALDPQLEHISDAKMGIAVLIDEKNCLNFKGLRCDVCYRVCPLIDNAITLERQRNQHSDHHAMFLPTVNSDTCTGCGKCEHACVLDTAAIKVLPTALALGKAAEHDTYLNTEETTLEMLNKGLTL</sequence>
<gene>
    <name evidence="9" type="primary">napG</name>
    <name evidence="9" type="ORF">E2650_17435</name>
    <name evidence="10" type="ORF">ODY93_08830</name>
</gene>
<dbReference type="InterPro" id="IPR017900">
    <property type="entry name" value="4Fe4S_Fe_S_CS"/>
</dbReference>
<dbReference type="NCBIfam" id="TIGR00397">
    <property type="entry name" value="mauM_napG"/>
    <property type="match status" value="1"/>
</dbReference>
<evidence type="ECO:0000256" key="3">
    <source>
        <dbReference type="ARBA" id="ARBA00022723"/>
    </source>
</evidence>
<keyword evidence="11" id="KW-1185">Reference proteome</keyword>
<dbReference type="InterPro" id="IPR006311">
    <property type="entry name" value="TAT_signal"/>
</dbReference>
<evidence type="ECO:0000313" key="11">
    <source>
        <dbReference type="Proteomes" id="UP001159075"/>
    </source>
</evidence>
<evidence type="ECO:0000256" key="4">
    <source>
        <dbReference type="ARBA" id="ARBA00022737"/>
    </source>
</evidence>
<evidence type="ECO:0000256" key="7">
    <source>
        <dbReference type="ARBA" id="ARBA00023014"/>
    </source>
</evidence>
<reference evidence="9" key="1">
    <citation type="journal article" date="2019" name="Int J Environ Res Public Health">
        <title>Characterization of Chromosome-Mediated BlaOXA-894 in Shewanella xiamenensis Isolated from Pig Wastewater.</title>
        <authorList>
            <person name="Zou H."/>
            <person name="Zhou Z."/>
            <person name="Xia H."/>
            <person name="Zhao Q."/>
            <person name="Li X."/>
        </authorList>
    </citation>
    <scope>NUCLEOTIDE SEQUENCE</scope>
    <source>
        <strain evidence="9">2015oxa</strain>
    </source>
</reference>
<evidence type="ECO:0000256" key="5">
    <source>
        <dbReference type="ARBA" id="ARBA00022982"/>
    </source>
</evidence>
<dbReference type="EMBL" id="JAOTLW010000007">
    <property type="protein sequence ID" value="MDI5831664.1"/>
    <property type="molecule type" value="Genomic_DNA"/>
</dbReference>
<proteinExistence type="predicted"/>
<comment type="caution">
    <text evidence="9">The sequence shown here is derived from an EMBL/GenBank/DDBJ whole genome shotgun (WGS) entry which is preliminary data.</text>
</comment>
<keyword evidence="6" id="KW-0408">Iron</keyword>
<dbReference type="PANTHER" id="PTHR42859:SF10">
    <property type="entry name" value="DIMETHYLSULFOXIDE REDUCTASE CHAIN B"/>
    <property type="match status" value="1"/>
</dbReference>
<dbReference type="PANTHER" id="PTHR42859">
    <property type="entry name" value="OXIDOREDUCTASE"/>
    <property type="match status" value="1"/>
</dbReference>
<feature type="domain" description="4Fe-4S ferredoxin-type" evidence="8">
    <location>
        <begin position="94"/>
        <end position="127"/>
    </location>
</feature>
<dbReference type="AlphaFoldDB" id="A0A1E3UT26"/>
<dbReference type="GO" id="GO:0046872">
    <property type="term" value="F:metal ion binding"/>
    <property type="evidence" value="ECO:0007669"/>
    <property type="project" value="UniProtKB-KW"/>
</dbReference>
<keyword evidence="3" id="KW-0479">Metal-binding</keyword>